<dbReference type="InterPro" id="IPR003615">
    <property type="entry name" value="HNH_nuc"/>
</dbReference>
<protein>
    <recommendedName>
        <fullName evidence="2">HNH nuclease domain-containing protein</fullName>
    </recommendedName>
</protein>
<organism evidence="3 4">
    <name type="scientific">Mycobacterium phage Henry</name>
    <dbReference type="NCBI Taxonomy" id="1034105"/>
    <lineage>
        <taxon>Viruses</taxon>
        <taxon>Duplodnaviria</taxon>
        <taxon>Heunggongvirae</taxon>
        <taxon>Uroviricota</taxon>
        <taxon>Caudoviricetes</taxon>
        <taxon>Kostyavirus</taxon>
        <taxon>Kostyavirus toto</taxon>
    </lineage>
</organism>
<evidence type="ECO:0000313" key="4">
    <source>
        <dbReference type="Proteomes" id="UP000008406"/>
    </source>
</evidence>
<feature type="region of interest" description="Disordered" evidence="1">
    <location>
        <begin position="144"/>
        <end position="165"/>
    </location>
</feature>
<dbReference type="Gene3D" id="3.90.75.20">
    <property type="match status" value="1"/>
</dbReference>
<name>G1D291_9CAUD</name>
<accession>G1D291</accession>
<sequence>MRRILATTARGAGLCLTSRAAETQKKAPPSLNHRGNAVGVSGGAHDTIIGEVIKPYPPNPKYKVSDDGRVFGFKGQELKRMWTPSGYRRVNIYYPDGTVRKQRVHRMVLETFVGPCPPGMEACHNNGTPGDNRLSNLRWDTPKANQADKVKHGRPTSPGAAAARLRERDECRNGHLYTPENTYTHPSRPDRRKCRQCAADARVRYKARAA</sequence>
<dbReference type="Pfam" id="PF13392">
    <property type="entry name" value="HNH_3"/>
    <property type="match status" value="1"/>
</dbReference>
<reference evidence="3 4" key="1">
    <citation type="journal article" date="2012" name="J. Virol.">
        <title>Complete Genome Sequences of 138 Mycobacteriophages.</title>
        <authorList>
            <consortium name="the Science Education Alliance Phage Hunters Advancing Genomics and Evolutionary Science Program"/>
            <consortium name="the KwaZulu-Natal Research Institute for Tuberculosis and HIV Mycobacterial Genetics Course Students"/>
            <consortium name="the Phage Hunters Integrating Research and Education Program"/>
            <person name="Hatfull G.F."/>
        </authorList>
    </citation>
    <scope>NUCLEOTIDE SEQUENCE [LARGE SCALE GENOMIC DNA]</scope>
    <source>
        <strain evidence="3">Henry</strain>
    </source>
</reference>
<evidence type="ECO:0000313" key="3">
    <source>
        <dbReference type="EMBL" id="AEK08890.1"/>
    </source>
</evidence>
<dbReference type="InterPro" id="IPR044925">
    <property type="entry name" value="His-Me_finger_sf"/>
</dbReference>
<evidence type="ECO:0000259" key="2">
    <source>
        <dbReference type="Pfam" id="PF13392"/>
    </source>
</evidence>
<evidence type="ECO:0000256" key="1">
    <source>
        <dbReference type="SAM" id="MobiDB-lite"/>
    </source>
</evidence>
<dbReference type="EMBL" id="JF937096">
    <property type="protein sequence ID" value="AEK08890.1"/>
    <property type="molecule type" value="Genomic_DNA"/>
</dbReference>
<dbReference type="SUPFAM" id="SSF54060">
    <property type="entry name" value="His-Me finger endonucleases"/>
    <property type="match status" value="1"/>
</dbReference>
<proteinExistence type="predicted"/>
<dbReference type="Proteomes" id="UP000008406">
    <property type="component" value="Segment"/>
</dbReference>
<gene>
    <name evidence="3" type="primary">39</name>
    <name evidence="3" type="ORF">PBI_HENRY_39</name>
</gene>
<feature type="domain" description="HNH nuclease" evidence="2">
    <location>
        <begin position="103"/>
        <end position="146"/>
    </location>
</feature>